<evidence type="ECO:0000313" key="3">
    <source>
        <dbReference type="Proteomes" id="UP000029981"/>
    </source>
</evidence>
<reference evidence="2 3" key="3">
    <citation type="journal article" date="2010" name="BMC Genomics">
        <title>Transcriptome sequencing and comparative analysis of cucumber flowers with different sex types.</title>
        <authorList>
            <person name="Guo S."/>
            <person name="Zheng Y."/>
            <person name="Joung J.G."/>
            <person name="Liu S."/>
            <person name="Zhang Z."/>
            <person name="Crasta O.R."/>
            <person name="Sobral B.W."/>
            <person name="Xu Y."/>
            <person name="Huang S."/>
            <person name="Fei Z."/>
        </authorList>
    </citation>
    <scope>NUCLEOTIDE SEQUENCE [LARGE SCALE GENOMIC DNA]</scope>
    <source>
        <strain evidence="3">cv. 9930</strain>
    </source>
</reference>
<proteinExistence type="predicted"/>
<organism evidence="2 3">
    <name type="scientific">Cucumis sativus</name>
    <name type="common">Cucumber</name>
    <dbReference type="NCBI Taxonomy" id="3659"/>
    <lineage>
        <taxon>Eukaryota</taxon>
        <taxon>Viridiplantae</taxon>
        <taxon>Streptophyta</taxon>
        <taxon>Embryophyta</taxon>
        <taxon>Tracheophyta</taxon>
        <taxon>Spermatophyta</taxon>
        <taxon>Magnoliopsida</taxon>
        <taxon>eudicotyledons</taxon>
        <taxon>Gunneridae</taxon>
        <taxon>Pentapetalae</taxon>
        <taxon>rosids</taxon>
        <taxon>fabids</taxon>
        <taxon>Cucurbitales</taxon>
        <taxon>Cucurbitaceae</taxon>
        <taxon>Benincaseae</taxon>
        <taxon>Cucumis</taxon>
    </lineage>
</organism>
<protein>
    <submittedName>
        <fullName evidence="2">Uncharacterized protein</fullName>
    </submittedName>
</protein>
<dbReference type="Proteomes" id="UP000029981">
    <property type="component" value="Chromosome 5"/>
</dbReference>
<dbReference type="STRING" id="3659.A0A0A0KTD3"/>
<evidence type="ECO:0000313" key="2">
    <source>
        <dbReference type="EMBL" id="KGN51682.1"/>
    </source>
</evidence>
<sequence length="217" mass="24005">MGNCVLVRRDQKSDSKFKWSVGPRTIVNVNVSSTEPGNKPDVWVEKEIIGRLCSSPPPLSSHLPPSSPPFGKGDEIFFDSQAWLDSDNDDYFSVNGDNTPSCGSTPIWRPNTIEAPPTDPSSPKQTKKLLFELFQESFNRDHGRSITSTTISNRHNNIEVVIMETNNKKPISKSVKGNSAQSKPWCIPVPKLARSLSLGEKKKRLLSPCRGGGQVHH</sequence>
<dbReference type="Gramene" id="KGN51682">
    <property type="protein sequence ID" value="KGN51682"/>
    <property type="gene ID" value="Csa_5G589990"/>
</dbReference>
<dbReference type="eggNOG" id="ENOG502STN7">
    <property type="taxonomic scope" value="Eukaryota"/>
</dbReference>
<gene>
    <name evidence="2" type="ORF">Csa_5G589990</name>
</gene>
<dbReference type="AlphaFoldDB" id="A0A0A0KTD3"/>
<reference evidence="2 3" key="2">
    <citation type="journal article" date="2009" name="PLoS ONE">
        <title>An integrated genetic and cytogenetic map of the cucumber genome.</title>
        <authorList>
            <person name="Ren Y."/>
            <person name="Zhang Z."/>
            <person name="Liu J."/>
            <person name="Staub J.E."/>
            <person name="Han Y."/>
            <person name="Cheng Z."/>
            <person name="Li X."/>
            <person name="Lu J."/>
            <person name="Miao H."/>
            <person name="Kang H."/>
            <person name="Xie B."/>
            <person name="Gu X."/>
            <person name="Wang X."/>
            <person name="Du Y."/>
            <person name="Jin W."/>
            <person name="Huang S."/>
        </authorList>
    </citation>
    <scope>NUCLEOTIDE SEQUENCE [LARGE SCALE GENOMIC DNA]</scope>
    <source>
        <strain evidence="3">cv. 9930</strain>
    </source>
</reference>
<dbReference type="PANTHER" id="PTHR34280:SF15">
    <property type="entry name" value="TRANSCRIPTION FACTOR"/>
    <property type="match status" value="1"/>
</dbReference>
<evidence type="ECO:0000256" key="1">
    <source>
        <dbReference type="SAM" id="MobiDB-lite"/>
    </source>
</evidence>
<keyword evidence="3" id="KW-1185">Reference proteome</keyword>
<reference evidence="2 3" key="4">
    <citation type="journal article" date="2011" name="BMC Genomics">
        <title>RNA-Seq improves annotation of protein-coding genes in the cucumber genome.</title>
        <authorList>
            <person name="Li Z."/>
            <person name="Zhang Z."/>
            <person name="Yan P."/>
            <person name="Huang S."/>
            <person name="Fei Z."/>
            <person name="Lin K."/>
        </authorList>
    </citation>
    <scope>NUCLEOTIDE SEQUENCE [LARGE SCALE GENOMIC DNA]</scope>
    <source>
        <strain evidence="3">cv. 9930</strain>
    </source>
</reference>
<dbReference type="InterPro" id="IPR038947">
    <property type="entry name" value="At3g27210-like"/>
</dbReference>
<dbReference type="EMBL" id="CM002926">
    <property type="protein sequence ID" value="KGN51682.1"/>
    <property type="molecule type" value="Genomic_DNA"/>
</dbReference>
<accession>A0A0A0KTD3</accession>
<dbReference type="KEGG" id="csv:101210576"/>
<dbReference type="PANTHER" id="PTHR34280">
    <property type="entry name" value="OS01G0920100 PROTEIN"/>
    <property type="match status" value="1"/>
</dbReference>
<dbReference type="OrthoDB" id="1925325at2759"/>
<feature type="region of interest" description="Disordered" evidence="1">
    <location>
        <begin position="102"/>
        <end position="124"/>
    </location>
</feature>
<reference evidence="2 3" key="1">
    <citation type="journal article" date="2009" name="Nat. Genet.">
        <title>The genome of the cucumber, Cucumis sativus L.</title>
        <authorList>
            <person name="Huang S."/>
            <person name="Li R."/>
            <person name="Zhang Z."/>
            <person name="Li L."/>
            <person name="Gu X."/>
            <person name="Fan W."/>
            <person name="Lucas W.J."/>
            <person name="Wang X."/>
            <person name="Xie B."/>
            <person name="Ni P."/>
            <person name="Ren Y."/>
            <person name="Zhu H."/>
            <person name="Li J."/>
            <person name="Lin K."/>
            <person name="Jin W."/>
            <person name="Fei Z."/>
            <person name="Li G."/>
            <person name="Staub J."/>
            <person name="Kilian A."/>
            <person name="van der Vossen E.A."/>
            <person name="Wu Y."/>
            <person name="Guo J."/>
            <person name="He J."/>
            <person name="Jia Z."/>
            <person name="Ren Y."/>
            <person name="Tian G."/>
            <person name="Lu Y."/>
            <person name="Ruan J."/>
            <person name="Qian W."/>
            <person name="Wang M."/>
            <person name="Huang Q."/>
            <person name="Li B."/>
            <person name="Xuan Z."/>
            <person name="Cao J."/>
            <person name="Asan"/>
            <person name="Wu Z."/>
            <person name="Zhang J."/>
            <person name="Cai Q."/>
            <person name="Bai Y."/>
            <person name="Zhao B."/>
            <person name="Han Y."/>
            <person name="Li Y."/>
            <person name="Li X."/>
            <person name="Wang S."/>
            <person name="Shi Q."/>
            <person name="Liu S."/>
            <person name="Cho W.K."/>
            <person name="Kim J.Y."/>
            <person name="Xu Y."/>
            <person name="Heller-Uszynska K."/>
            <person name="Miao H."/>
            <person name="Cheng Z."/>
            <person name="Zhang S."/>
            <person name="Wu J."/>
            <person name="Yang Y."/>
            <person name="Kang H."/>
            <person name="Li M."/>
            <person name="Liang H."/>
            <person name="Ren X."/>
            <person name="Shi Z."/>
            <person name="Wen M."/>
            <person name="Jian M."/>
            <person name="Yang H."/>
            <person name="Zhang G."/>
            <person name="Yang Z."/>
            <person name="Chen R."/>
            <person name="Liu S."/>
            <person name="Li J."/>
            <person name="Ma L."/>
            <person name="Liu H."/>
            <person name="Zhou Y."/>
            <person name="Zhao J."/>
            <person name="Fang X."/>
            <person name="Li G."/>
            <person name="Fang L."/>
            <person name="Li Y."/>
            <person name="Liu D."/>
            <person name="Zheng H."/>
            <person name="Zhang Y."/>
            <person name="Qin N."/>
            <person name="Li Z."/>
            <person name="Yang G."/>
            <person name="Yang S."/>
            <person name="Bolund L."/>
            <person name="Kristiansen K."/>
            <person name="Zheng H."/>
            <person name="Li S."/>
            <person name="Zhang X."/>
            <person name="Yang H."/>
            <person name="Wang J."/>
            <person name="Sun R."/>
            <person name="Zhang B."/>
            <person name="Jiang S."/>
            <person name="Wang J."/>
            <person name="Du Y."/>
            <person name="Li S."/>
        </authorList>
    </citation>
    <scope>NUCLEOTIDE SEQUENCE [LARGE SCALE GENOMIC DNA]</scope>
    <source>
        <strain evidence="3">cv. 9930</strain>
    </source>
</reference>
<dbReference type="OMA" id="NDEAGHQ"/>
<name>A0A0A0KTD3_CUCSA</name>